<proteinExistence type="predicted"/>
<reference evidence="6" key="1">
    <citation type="submission" date="2022-10" db="EMBL/GenBank/DDBJ databases">
        <title>Culturing micro-colonial fungi from biological soil crusts in the Mojave desert and describing Neophaeococcomyces mojavensis, and introducing the new genera and species Taxawa tesnikishii.</title>
        <authorList>
            <person name="Kurbessoian T."/>
            <person name="Stajich J.E."/>
        </authorList>
    </citation>
    <scope>NUCLEOTIDE SEQUENCE</scope>
    <source>
        <strain evidence="6">TK_41</strain>
    </source>
</reference>
<name>A0AA38XAI1_9EURO</name>
<keyword evidence="7" id="KW-1185">Reference proteome</keyword>
<feature type="transmembrane region" description="Helical" evidence="5">
    <location>
        <begin position="201"/>
        <end position="218"/>
    </location>
</feature>
<feature type="transmembrane region" description="Helical" evidence="5">
    <location>
        <begin position="76"/>
        <end position="100"/>
    </location>
</feature>
<organism evidence="6 7">
    <name type="scientific">Cladophialophora chaetospira</name>
    <dbReference type="NCBI Taxonomy" id="386627"/>
    <lineage>
        <taxon>Eukaryota</taxon>
        <taxon>Fungi</taxon>
        <taxon>Dikarya</taxon>
        <taxon>Ascomycota</taxon>
        <taxon>Pezizomycotina</taxon>
        <taxon>Eurotiomycetes</taxon>
        <taxon>Chaetothyriomycetidae</taxon>
        <taxon>Chaetothyriales</taxon>
        <taxon>Herpotrichiellaceae</taxon>
        <taxon>Cladophialophora</taxon>
    </lineage>
</organism>
<comment type="subcellular location">
    <subcellularLocation>
        <location evidence="1">Membrane</location>
        <topology evidence="1">Multi-pass membrane protein</topology>
    </subcellularLocation>
</comment>
<evidence type="ECO:0000313" key="7">
    <source>
        <dbReference type="Proteomes" id="UP001172673"/>
    </source>
</evidence>
<dbReference type="GO" id="GO:0016020">
    <property type="term" value="C:membrane"/>
    <property type="evidence" value="ECO:0007669"/>
    <property type="project" value="UniProtKB-SubCell"/>
</dbReference>
<comment type="caution">
    <text evidence="6">The sequence shown here is derived from an EMBL/GenBank/DDBJ whole genome shotgun (WGS) entry which is preliminary data.</text>
</comment>
<gene>
    <name evidence="6" type="ORF">H2200_006147</name>
</gene>
<dbReference type="InterPro" id="IPR007568">
    <property type="entry name" value="RTA1"/>
</dbReference>
<dbReference type="PANTHER" id="PTHR31465">
    <property type="entry name" value="PROTEIN RTA1-RELATED"/>
    <property type="match status" value="1"/>
</dbReference>
<feature type="transmembrane region" description="Helical" evidence="5">
    <location>
        <begin position="238"/>
        <end position="257"/>
    </location>
</feature>
<feature type="transmembrane region" description="Helical" evidence="5">
    <location>
        <begin position="45"/>
        <end position="64"/>
    </location>
</feature>
<evidence type="ECO:0000256" key="1">
    <source>
        <dbReference type="ARBA" id="ARBA00004141"/>
    </source>
</evidence>
<keyword evidence="4 5" id="KW-0472">Membrane</keyword>
<feature type="transmembrane region" description="Helical" evidence="5">
    <location>
        <begin position="18"/>
        <end position="38"/>
    </location>
</feature>
<dbReference type="PANTHER" id="PTHR31465:SF1">
    <property type="entry name" value="PROTEIN RTA1-RELATED"/>
    <property type="match status" value="1"/>
</dbReference>
<evidence type="ECO:0000313" key="6">
    <source>
        <dbReference type="EMBL" id="KAJ9609818.1"/>
    </source>
</evidence>
<protein>
    <recommendedName>
        <fullName evidence="8">Protein RTA1</fullName>
    </recommendedName>
</protein>
<dbReference type="EMBL" id="JAPDRK010000008">
    <property type="protein sequence ID" value="KAJ9609818.1"/>
    <property type="molecule type" value="Genomic_DNA"/>
</dbReference>
<dbReference type="Pfam" id="PF04479">
    <property type="entry name" value="RTA1"/>
    <property type="match status" value="1"/>
</dbReference>
<evidence type="ECO:0000256" key="2">
    <source>
        <dbReference type="ARBA" id="ARBA00022692"/>
    </source>
</evidence>
<feature type="transmembrane region" description="Helical" evidence="5">
    <location>
        <begin position="157"/>
        <end position="180"/>
    </location>
</feature>
<feature type="transmembrane region" description="Helical" evidence="5">
    <location>
        <begin position="120"/>
        <end position="137"/>
    </location>
</feature>
<keyword evidence="2 5" id="KW-0812">Transmembrane</keyword>
<accession>A0AA38XAI1</accession>
<sequence length="294" mass="32414">MSSDSEPHFKFYHYDPSLAGACVLTIAFGVSTIWHLVLIAKHKTWYFIPLLIGGIFELIGYAARGISHGQAPHPTIAPYVIQTLLILVAPALFAATIYMILGRIIVSVNGESYSLIKKRWLTKTFVTSDVISFLVQLGGGGLMASSHASTAQTGSHIVLAGLIIQILLFGFFVAVAGVFHRRLLVRERALPHDLTLPWQKILYVLYLASVFIMIRSIVRVAEFVQGFEGSIIRHEVYLYVFDALPMLAVMGVLGVWYPGQYLGKVTKVSSVDDGESAMAEDGELELERTSEGRK</sequence>
<dbReference type="AlphaFoldDB" id="A0AA38XAI1"/>
<keyword evidence="3 5" id="KW-1133">Transmembrane helix</keyword>
<evidence type="ECO:0000256" key="5">
    <source>
        <dbReference type="SAM" id="Phobius"/>
    </source>
</evidence>
<evidence type="ECO:0000256" key="4">
    <source>
        <dbReference type="ARBA" id="ARBA00023136"/>
    </source>
</evidence>
<dbReference type="Proteomes" id="UP001172673">
    <property type="component" value="Unassembled WGS sequence"/>
</dbReference>
<evidence type="ECO:0008006" key="8">
    <source>
        <dbReference type="Google" id="ProtNLM"/>
    </source>
</evidence>
<evidence type="ECO:0000256" key="3">
    <source>
        <dbReference type="ARBA" id="ARBA00022989"/>
    </source>
</evidence>